<feature type="domain" description="Histidine kinase/HSP90-like ATPase" evidence="9">
    <location>
        <begin position="460"/>
        <end position="546"/>
    </location>
</feature>
<dbReference type="Pfam" id="PF13424">
    <property type="entry name" value="TPR_12"/>
    <property type="match status" value="1"/>
</dbReference>
<evidence type="ECO:0000256" key="6">
    <source>
        <dbReference type="PROSITE-ProRule" id="PRU00339"/>
    </source>
</evidence>
<evidence type="ECO:0000256" key="1">
    <source>
        <dbReference type="ARBA" id="ARBA00000085"/>
    </source>
</evidence>
<evidence type="ECO:0000259" key="9">
    <source>
        <dbReference type="Pfam" id="PF02518"/>
    </source>
</evidence>
<dbReference type="InterPro" id="IPR011990">
    <property type="entry name" value="TPR-like_helical_dom_sf"/>
</dbReference>
<dbReference type="InterPro" id="IPR003594">
    <property type="entry name" value="HATPase_dom"/>
</dbReference>
<organism evidence="10 11">
    <name type="scientific">Terrimonas rubra</name>
    <dbReference type="NCBI Taxonomy" id="1035890"/>
    <lineage>
        <taxon>Bacteria</taxon>
        <taxon>Pseudomonadati</taxon>
        <taxon>Bacteroidota</taxon>
        <taxon>Chitinophagia</taxon>
        <taxon>Chitinophagales</taxon>
        <taxon>Chitinophagaceae</taxon>
        <taxon>Terrimonas</taxon>
    </lineage>
</organism>
<name>A0ABW6A9K9_9BACT</name>
<gene>
    <name evidence="10" type="ORF">ACFS6H_11690</name>
</gene>
<evidence type="ECO:0000313" key="11">
    <source>
        <dbReference type="Proteomes" id="UP001597511"/>
    </source>
</evidence>
<feature type="coiled-coil region" evidence="7">
    <location>
        <begin position="308"/>
        <end position="335"/>
    </location>
</feature>
<dbReference type="Pfam" id="PF02518">
    <property type="entry name" value="HATPase_c"/>
    <property type="match status" value="1"/>
</dbReference>
<dbReference type="Gene3D" id="3.30.565.10">
    <property type="entry name" value="Histidine kinase-like ATPase, C-terminal domain"/>
    <property type="match status" value="1"/>
</dbReference>
<dbReference type="EMBL" id="JBHUOZ010000003">
    <property type="protein sequence ID" value="MFD2920378.1"/>
    <property type="molecule type" value="Genomic_DNA"/>
</dbReference>
<evidence type="ECO:0000256" key="3">
    <source>
        <dbReference type="ARBA" id="ARBA00022679"/>
    </source>
</evidence>
<dbReference type="PANTHER" id="PTHR24421:SF10">
    <property type="entry name" value="NITRATE_NITRITE SENSOR PROTEIN NARQ"/>
    <property type="match status" value="1"/>
</dbReference>
<dbReference type="CDD" id="cd16917">
    <property type="entry name" value="HATPase_UhpB-NarQ-NarX-like"/>
    <property type="match status" value="1"/>
</dbReference>
<dbReference type="InterPro" id="IPR050482">
    <property type="entry name" value="Sensor_HK_TwoCompSys"/>
</dbReference>
<keyword evidence="8" id="KW-1133">Transmembrane helix</keyword>
<dbReference type="Gene3D" id="1.25.40.10">
    <property type="entry name" value="Tetratricopeptide repeat domain"/>
    <property type="match status" value="1"/>
</dbReference>
<keyword evidence="6" id="KW-0802">TPR repeat</keyword>
<keyword evidence="8" id="KW-0472">Membrane</keyword>
<keyword evidence="8" id="KW-0812">Transmembrane</keyword>
<evidence type="ECO:0000256" key="5">
    <source>
        <dbReference type="ARBA" id="ARBA00023012"/>
    </source>
</evidence>
<dbReference type="PANTHER" id="PTHR24421">
    <property type="entry name" value="NITRATE/NITRITE SENSOR PROTEIN NARX-RELATED"/>
    <property type="match status" value="1"/>
</dbReference>
<keyword evidence="5" id="KW-0902">Two-component regulatory system</keyword>
<dbReference type="SUPFAM" id="SSF55874">
    <property type="entry name" value="ATPase domain of HSP90 chaperone/DNA topoisomerase II/histidine kinase"/>
    <property type="match status" value="1"/>
</dbReference>
<dbReference type="RefSeq" id="WP_386098608.1">
    <property type="nucleotide sequence ID" value="NZ_JBHUOZ010000003.1"/>
</dbReference>
<comment type="catalytic activity">
    <reaction evidence="1">
        <text>ATP + protein L-histidine = ADP + protein N-phospho-L-histidine.</text>
        <dbReference type="EC" id="2.7.13.3"/>
    </reaction>
</comment>
<feature type="transmembrane region" description="Helical" evidence="8">
    <location>
        <begin position="331"/>
        <end position="352"/>
    </location>
</feature>
<keyword evidence="11" id="KW-1185">Reference proteome</keyword>
<feature type="repeat" description="TPR" evidence="6">
    <location>
        <begin position="109"/>
        <end position="142"/>
    </location>
</feature>
<dbReference type="SMART" id="SM00028">
    <property type="entry name" value="TPR"/>
    <property type="match status" value="3"/>
</dbReference>
<proteinExistence type="predicted"/>
<evidence type="ECO:0000256" key="7">
    <source>
        <dbReference type="SAM" id="Coils"/>
    </source>
</evidence>
<comment type="caution">
    <text evidence="10">The sequence shown here is derived from an EMBL/GenBank/DDBJ whole genome shotgun (WGS) entry which is preliminary data.</text>
</comment>
<keyword evidence="3" id="KW-0808">Transferase</keyword>
<evidence type="ECO:0000256" key="4">
    <source>
        <dbReference type="ARBA" id="ARBA00022777"/>
    </source>
</evidence>
<reference evidence="11" key="1">
    <citation type="journal article" date="2019" name="Int. J. Syst. Evol. Microbiol.">
        <title>The Global Catalogue of Microorganisms (GCM) 10K type strain sequencing project: providing services to taxonomists for standard genome sequencing and annotation.</title>
        <authorList>
            <consortium name="The Broad Institute Genomics Platform"/>
            <consortium name="The Broad Institute Genome Sequencing Center for Infectious Disease"/>
            <person name="Wu L."/>
            <person name="Ma J."/>
        </authorList>
    </citation>
    <scope>NUCLEOTIDE SEQUENCE [LARGE SCALE GENOMIC DNA]</scope>
    <source>
        <strain evidence="11">KCTC 23299</strain>
    </source>
</reference>
<evidence type="ECO:0000256" key="8">
    <source>
        <dbReference type="SAM" id="Phobius"/>
    </source>
</evidence>
<protein>
    <recommendedName>
        <fullName evidence="2">histidine kinase</fullName>
        <ecNumber evidence="2">2.7.13.3</ecNumber>
    </recommendedName>
</protein>
<keyword evidence="4" id="KW-0418">Kinase</keyword>
<dbReference type="InterPro" id="IPR036890">
    <property type="entry name" value="HATPase_C_sf"/>
</dbReference>
<dbReference type="InterPro" id="IPR019734">
    <property type="entry name" value="TPR_rpt"/>
</dbReference>
<sequence length="547" mass="62017">MRNLLSCLLVAGLALYILSCGKIHKVDPIIIAEDYKKGESLFNEGNDSAFYYFNRSASRSTDSLQVAMAYTYMAIIQAYAGDNLGSQENLLQALKLMDENDERDHHVLLSCYNQLANANLNMKNYEVAITYYDKALKLIEDKPFRWITLNGKAVAYQKLKQYDEALAIYHAILNDTVTNPKEYARIITNRAYTGWLKDAAYPADREMKEALLIREREEDQWGLNTSYARLADYYAASKPDSALVYAGKMLAIAKQLNSPDDELEALQKLIPLSAAAAMKQYFERYHFLNDSLQASRNNAKNQFALIRYESEKHKNENLGLQKENAEKKLDLIIQQVSFAGALVLAVIAFWWYRKRKQQAIREQQFKTSQKVHDVVANGLYSIITKIEHHPQIQKDQLLDDLETLYDRSRDISYEPAVTVSQDYHEEIASLLSSFSADNTAVSIAGNTPALWSRVSAKARNELKHILQELMVNMKKHSAAQNVGIRFMQQEKQLEIRYTDDGVGLPQGFNYGNGLTSTENRIKSIGGHLSFGQSASAGLTIHMFIPIA</sequence>
<dbReference type="Proteomes" id="UP001597511">
    <property type="component" value="Unassembled WGS sequence"/>
</dbReference>
<evidence type="ECO:0000256" key="2">
    <source>
        <dbReference type="ARBA" id="ARBA00012438"/>
    </source>
</evidence>
<evidence type="ECO:0000313" key="10">
    <source>
        <dbReference type="EMBL" id="MFD2920378.1"/>
    </source>
</evidence>
<dbReference type="PROSITE" id="PS50005">
    <property type="entry name" value="TPR"/>
    <property type="match status" value="1"/>
</dbReference>
<dbReference type="SUPFAM" id="SSF48452">
    <property type="entry name" value="TPR-like"/>
    <property type="match status" value="1"/>
</dbReference>
<accession>A0ABW6A9K9</accession>
<dbReference type="EC" id="2.7.13.3" evidence="2"/>
<keyword evidence="7" id="KW-0175">Coiled coil</keyword>